<protein>
    <submittedName>
        <fullName evidence="1">Uncharacterized protein</fullName>
    </submittedName>
</protein>
<accession>I7IGB0</accession>
<gene>
    <name evidence="1" type="ORF">BMR1_02g01940</name>
</gene>
<name>I7IGB0_BABMR</name>
<dbReference type="AlphaFoldDB" id="I7IGB0"/>
<reference evidence="1 2" key="1">
    <citation type="journal article" date="2012" name="Nucleic Acids Res.">
        <title>Sequencing of the smallest Apicomplexan genome from the human pathogen Babesia microti.</title>
        <authorList>
            <person name="Cornillot E."/>
            <person name="Hadj-Kaddour K."/>
            <person name="Dassouli A."/>
            <person name="Noel B."/>
            <person name="Ranwez V."/>
            <person name="Vacherie B."/>
            <person name="Augagneur Y."/>
            <person name="Bres V."/>
            <person name="Duclos A."/>
            <person name="Randazzo S."/>
            <person name="Carcy B."/>
            <person name="Debierre-Grockiego F."/>
            <person name="Delbecq S."/>
            <person name="Moubri-Menage K."/>
            <person name="Shams-Eldin H."/>
            <person name="Usmani-Brown S."/>
            <person name="Bringaud F."/>
            <person name="Wincker P."/>
            <person name="Vivares C.P."/>
            <person name="Schwarz R.T."/>
            <person name="Schetters T.P."/>
            <person name="Krause P.J."/>
            <person name="Gorenflot A."/>
            <person name="Berry V."/>
            <person name="Barbe V."/>
            <person name="Ben Mamoun C."/>
        </authorList>
    </citation>
    <scope>NUCLEOTIDE SEQUENCE [LARGE SCALE GENOMIC DNA]</scope>
    <source>
        <strain evidence="1 2">RI</strain>
    </source>
</reference>
<dbReference type="VEuPathDB" id="PiroplasmaDB:BMR1_02g01940"/>
<organism evidence="1 2">
    <name type="scientific">Babesia microti (strain RI)</name>
    <dbReference type="NCBI Taxonomy" id="1133968"/>
    <lineage>
        <taxon>Eukaryota</taxon>
        <taxon>Sar</taxon>
        <taxon>Alveolata</taxon>
        <taxon>Apicomplexa</taxon>
        <taxon>Aconoidasida</taxon>
        <taxon>Piroplasmida</taxon>
        <taxon>Babesiidae</taxon>
        <taxon>Babesia</taxon>
    </lineage>
</organism>
<dbReference type="KEGG" id="bmic:BMR1_02g01940"/>
<dbReference type="EMBL" id="FO082872">
    <property type="protein sequence ID" value="CCF73546.1"/>
    <property type="molecule type" value="Genomic_DNA"/>
</dbReference>
<dbReference type="RefSeq" id="XP_012648155.1">
    <property type="nucleotide sequence ID" value="XM_012792701.1"/>
</dbReference>
<reference evidence="1 2" key="2">
    <citation type="journal article" date="2013" name="PLoS ONE">
        <title>Whole genome mapping and re-organization of the nuclear and mitochondrial genomes of Babesia microti isolates.</title>
        <authorList>
            <person name="Cornillot E."/>
            <person name="Dassouli A."/>
            <person name="Garg A."/>
            <person name="Pachikara N."/>
            <person name="Randazzo S."/>
            <person name="Depoix D."/>
            <person name="Carcy B."/>
            <person name="Delbecq S."/>
            <person name="Frutos R."/>
            <person name="Silva J.C."/>
            <person name="Sutton R."/>
            <person name="Krause P.J."/>
            <person name="Mamoun C.B."/>
        </authorList>
    </citation>
    <scope>NUCLEOTIDE SEQUENCE [LARGE SCALE GENOMIC DNA]</scope>
    <source>
        <strain evidence="1 2">RI</strain>
    </source>
</reference>
<sequence length="64" mass="7743">MVSLRWYIRHCKFISFFLHIYSKYTMFSSSTYFYGTLKLSDFSFHILSRIIGLPPLHFCAMYTQ</sequence>
<evidence type="ECO:0000313" key="1">
    <source>
        <dbReference type="EMBL" id="CCF73546.1"/>
    </source>
</evidence>
<proteinExistence type="predicted"/>
<keyword evidence="2" id="KW-1185">Reference proteome</keyword>
<evidence type="ECO:0000313" key="2">
    <source>
        <dbReference type="Proteomes" id="UP000002899"/>
    </source>
</evidence>
<reference evidence="1 2" key="3">
    <citation type="journal article" date="2016" name="Sci. Rep.">
        <title>Genome-wide diversity and gene expression profiling of Babesia microti isolates identify polymorphic genes that mediate host-pathogen interactions.</title>
        <authorList>
            <person name="Silva J.C."/>
            <person name="Cornillot E."/>
            <person name="McCracken C."/>
            <person name="Usmani-Brown S."/>
            <person name="Dwivedi A."/>
            <person name="Ifeonu O.O."/>
            <person name="Crabtree J."/>
            <person name="Gotia H.T."/>
            <person name="Virji A.Z."/>
            <person name="Reynes C."/>
            <person name="Colinge J."/>
            <person name="Kumar V."/>
            <person name="Lawres L."/>
            <person name="Pazzi J.E."/>
            <person name="Pablo J.V."/>
            <person name="Hung C."/>
            <person name="Brancato J."/>
            <person name="Kumari P."/>
            <person name="Orvis J."/>
            <person name="Tretina K."/>
            <person name="Chibucos M."/>
            <person name="Ott S."/>
            <person name="Sadzewicz L."/>
            <person name="Sengamalay N."/>
            <person name="Shetty A.C."/>
            <person name="Su Q."/>
            <person name="Tallon L."/>
            <person name="Fraser C.M."/>
            <person name="Frutos R."/>
            <person name="Molina D.M."/>
            <person name="Krause P.J."/>
            <person name="Ben Mamoun C."/>
        </authorList>
    </citation>
    <scope>NUCLEOTIDE SEQUENCE [LARGE SCALE GENOMIC DNA]</scope>
    <source>
        <strain evidence="1 2">RI</strain>
    </source>
</reference>
<dbReference type="GeneID" id="24424172"/>
<dbReference type="Proteomes" id="UP000002899">
    <property type="component" value="Chromosome II"/>
</dbReference>